<reference evidence="5 6" key="1">
    <citation type="journal article" date="2011" name="Stand. Genomic Sci.">
        <title>Complete genome sequence of the acetate-degrading sulfate reducer Desulfobacca acetoxidans type strain (ASRB2).</title>
        <authorList>
            <person name="Goker M."/>
            <person name="Teshima H."/>
            <person name="Lapidus A."/>
            <person name="Nolan M."/>
            <person name="Lucas S."/>
            <person name="Hammon N."/>
            <person name="Deshpande S."/>
            <person name="Cheng J.F."/>
            <person name="Tapia R."/>
            <person name="Han C."/>
            <person name="Goodwin L."/>
            <person name="Pitluck S."/>
            <person name="Huntemann M."/>
            <person name="Liolios K."/>
            <person name="Ivanova N."/>
            <person name="Pagani I."/>
            <person name="Mavromatis K."/>
            <person name="Ovchinikova G."/>
            <person name="Pati A."/>
            <person name="Chen A."/>
            <person name="Palaniappan K."/>
            <person name="Land M."/>
            <person name="Hauser L."/>
            <person name="Brambilla E.M."/>
            <person name="Rohde M."/>
            <person name="Spring S."/>
            <person name="Detter J.C."/>
            <person name="Woyke T."/>
            <person name="Bristow J."/>
            <person name="Eisen J.A."/>
            <person name="Markowitz V."/>
            <person name="Hugenholtz P."/>
            <person name="Kyrpides N.C."/>
            <person name="Klenk H.P."/>
        </authorList>
    </citation>
    <scope>NUCLEOTIDE SEQUENCE [LARGE SCALE GENOMIC DNA]</scope>
    <source>
        <strain evidence="6">ATCC 700848 / DSM 11109 / ASRB2</strain>
    </source>
</reference>
<dbReference type="HOGENOM" id="CLU_012907_1_0_7"/>
<evidence type="ECO:0000256" key="3">
    <source>
        <dbReference type="ARBA" id="ARBA00023052"/>
    </source>
</evidence>
<dbReference type="SUPFAM" id="SSF52518">
    <property type="entry name" value="Thiamin diphosphate-binding fold (THDP-binding)"/>
    <property type="match status" value="1"/>
</dbReference>
<evidence type="ECO:0000256" key="2">
    <source>
        <dbReference type="ARBA" id="ARBA00023002"/>
    </source>
</evidence>
<proteinExistence type="predicted"/>
<dbReference type="FunFam" id="3.40.50.970:FF:000001">
    <property type="entry name" value="Pyruvate dehydrogenase E1 beta subunit"/>
    <property type="match status" value="1"/>
</dbReference>
<gene>
    <name evidence="5" type="ordered locus">Desac_0252</name>
</gene>
<dbReference type="PANTHER" id="PTHR43257:SF2">
    <property type="entry name" value="PYRUVATE DEHYDROGENASE E1 COMPONENT SUBUNIT BETA"/>
    <property type="match status" value="1"/>
</dbReference>
<sequence length="325" mass="35433">MAKLNLVEAINLALAEEMGRDERIIVLGEDVGRLGGVFRVTDGLQSQFGVNRVIDTPLAEAGIVGTALGLALGGLKPVVEIQFMGFLPPALDQIICHISRYRNRTRGRHTVPLVVRMPYGAGIHAPEHHSESIESILAHIPGIKVVIPSNPYDAKGLLISALRDPDPVMFLEPKRIYRAIRQEVPEGEYTVPLGTANIIRSGKSVTAVAWGAMVREVMRAAELVEPEGIAVEVIDLRSISPLDDDTIVQSIKKTGCGVIVHEACRTCGMAAEIIARINEKAFLSLAAPLERVTGFDTIPPLLKLEEHFLPDVFRISRAIRKIAQF</sequence>
<dbReference type="eggNOG" id="COG0022">
    <property type="taxonomic scope" value="Bacteria"/>
</dbReference>
<dbReference type="SUPFAM" id="SSF52922">
    <property type="entry name" value="TK C-terminal domain-like"/>
    <property type="match status" value="1"/>
</dbReference>
<accession>F2NEF4</accession>
<dbReference type="Gene3D" id="3.40.50.920">
    <property type="match status" value="1"/>
</dbReference>
<dbReference type="Pfam" id="PF02779">
    <property type="entry name" value="Transket_pyr"/>
    <property type="match status" value="1"/>
</dbReference>
<dbReference type="Pfam" id="PF02780">
    <property type="entry name" value="Transketolase_C"/>
    <property type="match status" value="1"/>
</dbReference>
<evidence type="ECO:0000256" key="1">
    <source>
        <dbReference type="ARBA" id="ARBA00001964"/>
    </source>
</evidence>
<keyword evidence="2 5" id="KW-0560">Oxidoreductase</keyword>
<evidence type="ECO:0000313" key="5">
    <source>
        <dbReference type="EMBL" id="AEB08144.1"/>
    </source>
</evidence>
<protein>
    <submittedName>
        <fullName evidence="5">Pyruvate dehydrogenase (Acetyl-transferring)</fullName>
        <ecNumber evidence="5">1.2.4.1</ecNumber>
    </submittedName>
</protein>
<dbReference type="FunFam" id="3.40.50.920:FF:000001">
    <property type="entry name" value="Pyruvate dehydrogenase E1 beta subunit"/>
    <property type="match status" value="1"/>
</dbReference>
<dbReference type="OrthoDB" id="9780894at2"/>
<feature type="domain" description="Transketolase-like pyrimidine-binding" evidence="4">
    <location>
        <begin position="4"/>
        <end position="179"/>
    </location>
</feature>
<dbReference type="InterPro" id="IPR029061">
    <property type="entry name" value="THDP-binding"/>
</dbReference>
<dbReference type="EMBL" id="CP002629">
    <property type="protein sequence ID" value="AEB08144.1"/>
    <property type="molecule type" value="Genomic_DNA"/>
</dbReference>
<dbReference type="CDD" id="cd07036">
    <property type="entry name" value="TPP_PYR_E1-PDHc-beta_like"/>
    <property type="match status" value="1"/>
</dbReference>
<dbReference type="Proteomes" id="UP000000483">
    <property type="component" value="Chromosome"/>
</dbReference>
<evidence type="ECO:0000313" key="6">
    <source>
        <dbReference type="Proteomes" id="UP000000483"/>
    </source>
</evidence>
<dbReference type="InterPro" id="IPR033248">
    <property type="entry name" value="Transketolase_C"/>
</dbReference>
<dbReference type="GO" id="GO:0004739">
    <property type="term" value="F:pyruvate dehydrogenase (acetyl-transferring) activity"/>
    <property type="evidence" value="ECO:0007669"/>
    <property type="project" value="UniProtKB-EC"/>
</dbReference>
<dbReference type="KEGG" id="dao:Desac_0252"/>
<keyword evidence="3" id="KW-0786">Thiamine pyrophosphate</keyword>
<dbReference type="InterPro" id="IPR005475">
    <property type="entry name" value="Transketolase-like_Pyr-bd"/>
</dbReference>
<dbReference type="AlphaFoldDB" id="F2NEF4"/>
<dbReference type="Gene3D" id="3.40.50.970">
    <property type="match status" value="1"/>
</dbReference>
<reference evidence="6" key="2">
    <citation type="submission" date="2011-03" db="EMBL/GenBank/DDBJ databases">
        <title>The complete genome of Desulfobacca acetoxidans DSM 11109.</title>
        <authorList>
            <consortium name="US DOE Joint Genome Institute (JGI-PGF)"/>
            <person name="Lucas S."/>
            <person name="Copeland A."/>
            <person name="Lapidus A."/>
            <person name="Bruce D."/>
            <person name="Goodwin L."/>
            <person name="Pitluck S."/>
            <person name="Peters L."/>
            <person name="Kyrpides N."/>
            <person name="Mavromatis K."/>
            <person name="Ivanova N."/>
            <person name="Ovchinnikova G."/>
            <person name="Teshima H."/>
            <person name="Detter J.C."/>
            <person name="Han C."/>
            <person name="Land M."/>
            <person name="Hauser L."/>
            <person name="Markowitz V."/>
            <person name="Cheng J.-F."/>
            <person name="Hugenholtz P."/>
            <person name="Woyke T."/>
            <person name="Wu D."/>
            <person name="Spring S."/>
            <person name="Schueler E."/>
            <person name="Brambilla E."/>
            <person name="Klenk H.-P."/>
            <person name="Eisen J.A."/>
        </authorList>
    </citation>
    <scope>NUCLEOTIDE SEQUENCE [LARGE SCALE GENOMIC DNA]</scope>
    <source>
        <strain evidence="6">ATCC 700848 / DSM 11109 / ASRB2</strain>
    </source>
</reference>
<dbReference type="RefSeq" id="WP_013705257.1">
    <property type="nucleotide sequence ID" value="NC_015388.1"/>
</dbReference>
<dbReference type="SMART" id="SM00861">
    <property type="entry name" value="Transket_pyr"/>
    <property type="match status" value="1"/>
</dbReference>
<name>F2NEF4_DESAR</name>
<dbReference type="STRING" id="880072.Desac_0252"/>
<evidence type="ECO:0000259" key="4">
    <source>
        <dbReference type="SMART" id="SM00861"/>
    </source>
</evidence>
<organism evidence="5 6">
    <name type="scientific">Desulfobacca acetoxidans (strain ATCC 700848 / DSM 11109 / ASRB2)</name>
    <dbReference type="NCBI Taxonomy" id="880072"/>
    <lineage>
        <taxon>Bacteria</taxon>
        <taxon>Pseudomonadati</taxon>
        <taxon>Thermodesulfobacteriota</taxon>
        <taxon>Desulfobaccia</taxon>
        <taxon>Desulfobaccales</taxon>
        <taxon>Desulfobaccaceae</taxon>
        <taxon>Desulfobacca</taxon>
    </lineage>
</organism>
<dbReference type="EC" id="1.2.4.1" evidence="5"/>
<keyword evidence="6" id="KW-1185">Reference proteome</keyword>
<dbReference type="PANTHER" id="PTHR43257">
    <property type="entry name" value="PYRUVATE DEHYDROGENASE E1 COMPONENT BETA SUBUNIT"/>
    <property type="match status" value="1"/>
</dbReference>
<keyword evidence="5" id="KW-0670">Pyruvate</keyword>
<dbReference type="InterPro" id="IPR009014">
    <property type="entry name" value="Transketo_C/PFOR_II"/>
</dbReference>
<comment type="cofactor">
    <cofactor evidence="1">
        <name>thiamine diphosphate</name>
        <dbReference type="ChEBI" id="CHEBI:58937"/>
    </cofactor>
</comment>